<dbReference type="GO" id="GO:0030313">
    <property type="term" value="C:cell envelope"/>
    <property type="evidence" value="ECO:0007669"/>
    <property type="project" value="UniProtKB-SubCell"/>
</dbReference>
<evidence type="ECO:0000313" key="7">
    <source>
        <dbReference type="Proteomes" id="UP000474967"/>
    </source>
</evidence>
<keyword evidence="2" id="KW-0813">Transport</keyword>
<keyword evidence="7" id="KW-1185">Reference proteome</keyword>
<dbReference type="PANTHER" id="PTHR42953">
    <property type="entry name" value="HIGH-AFFINITY ZINC UPTAKE SYSTEM PROTEIN ZNUA-RELATED"/>
    <property type="match status" value="1"/>
</dbReference>
<dbReference type="Proteomes" id="UP000474967">
    <property type="component" value="Unassembled WGS sequence"/>
</dbReference>
<accession>A0A6L9XV99</accession>
<dbReference type="InterPro" id="IPR006127">
    <property type="entry name" value="ZnuA-like"/>
</dbReference>
<organism evidence="6 7">
    <name type="scientific">Leifsonia tongyongensis</name>
    <dbReference type="NCBI Taxonomy" id="1268043"/>
    <lineage>
        <taxon>Bacteria</taxon>
        <taxon>Bacillati</taxon>
        <taxon>Actinomycetota</taxon>
        <taxon>Actinomycetes</taxon>
        <taxon>Micrococcales</taxon>
        <taxon>Microbacteriaceae</taxon>
        <taxon>Leifsonia</taxon>
    </lineage>
</organism>
<sequence>MPRSLVFVVATVSTLLLAGCSAGASGTGATASGTIPVVASTNVYGDIAATIGGDAVAVTALITNPAQDPHSFEASAQNQLALSKAAIIIENGGGYDDFMGTMMKAAHTKATVLNVVDISGKKPDANGDLNEHVWYDLPTVAKFADTYATQLGKADPSKAATFTANAAAFTAKLTALQSREAALKTKYAGEGVAITEPVPLYMLDAIGLVDKTPPAFSHAIEQGTDVSPAVLKSTVDLFRGGAVKLLAYNAQTSGPETDKVITAAKSANVPVVPVTETLPPGKDFIGWMSGNLDAIAAALGK</sequence>
<dbReference type="InterPro" id="IPR050492">
    <property type="entry name" value="Bact_metal-bind_prot9"/>
</dbReference>
<reference evidence="6 7" key="1">
    <citation type="journal article" date="2014" name="J. Microbiol.">
        <title>Diaminobutyricibacter tongyongensis gen. nov., sp. nov. and Homoserinibacter gongjuensis gen. nov., sp. nov. belong to the family Microbacteriaceae.</title>
        <authorList>
            <person name="Kim S.J."/>
            <person name="Ahn J.H."/>
            <person name="Weon H.Y."/>
            <person name="Hamada M."/>
            <person name="Suzuki K."/>
            <person name="Kwon S.W."/>
        </authorList>
    </citation>
    <scope>NUCLEOTIDE SEQUENCE [LARGE SCALE GENOMIC DNA]</scope>
    <source>
        <strain evidence="6 7">NBRC 108724</strain>
    </source>
</reference>
<gene>
    <name evidence="6" type="ORF">G3T36_05010</name>
</gene>
<dbReference type="Pfam" id="PF01297">
    <property type="entry name" value="ZnuA"/>
    <property type="match status" value="1"/>
</dbReference>
<dbReference type="PROSITE" id="PS51257">
    <property type="entry name" value="PROKAR_LIPOPROTEIN"/>
    <property type="match status" value="1"/>
</dbReference>
<evidence type="ECO:0000256" key="5">
    <source>
        <dbReference type="SAM" id="SignalP"/>
    </source>
</evidence>
<dbReference type="EMBL" id="JAAGWY010000001">
    <property type="protein sequence ID" value="NEN05226.1"/>
    <property type="molecule type" value="Genomic_DNA"/>
</dbReference>
<comment type="caution">
    <text evidence="6">The sequence shown here is derived from an EMBL/GenBank/DDBJ whole genome shotgun (WGS) entry which is preliminary data.</text>
</comment>
<dbReference type="GO" id="GO:0046872">
    <property type="term" value="F:metal ion binding"/>
    <property type="evidence" value="ECO:0007669"/>
    <property type="project" value="UniProtKB-KW"/>
</dbReference>
<protein>
    <submittedName>
        <fullName evidence="6">Zinc ABC transporter solute-binding protein</fullName>
    </submittedName>
</protein>
<dbReference type="PANTHER" id="PTHR42953:SF1">
    <property type="entry name" value="METAL-BINDING PROTEIN HI_0362-RELATED"/>
    <property type="match status" value="1"/>
</dbReference>
<name>A0A6L9XV99_9MICO</name>
<evidence type="ECO:0000313" key="6">
    <source>
        <dbReference type="EMBL" id="NEN05226.1"/>
    </source>
</evidence>
<keyword evidence="4 5" id="KW-0732">Signal</keyword>
<evidence type="ECO:0000256" key="2">
    <source>
        <dbReference type="ARBA" id="ARBA00022448"/>
    </source>
</evidence>
<dbReference type="GO" id="GO:0030001">
    <property type="term" value="P:metal ion transport"/>
    <property type="evidence" value="ECO:0007669"/>
    <property type="project" value="InterPro"/>
</dbReference>
<keyword evidence="3" id="KW-0479">Metal-binding</keyword>
<dbReference type="RefSeq" id="WP_163288424.1">
    <property type="nucleotide sequence ID" value="NZ_JAAGWY010000001.1"/>
</dbReference>
<dbReference type="Gene3D" id="3.40.50.1980">
    <property type="entry name" value="Nitrogenase molybdenum iron protein domain"/>
    <property type="match status" value="2"/>
</dbReference>
<evidence type="ECO:0000256" key="3">
    <source>
        <dbReference type="ARBA" id="ARBA00022723"/>
    </source>
</evidence>
<dbReference type="SUPFAM" id="SSF53807">
    <property type="entry name" value="Helical backbone' metal receptor"/>
    <property type="match status" value="1"/>
</dbReference>
<dbReference type="AlphaFoldDB" id="A0A6L9XV99"/>
<proteinExistence type="predicted"/>
<comment type="subcellular location">
    <subcellularLocation>
        <location evidence="1">Cell envelope</location>
    </subcellularLocation>
</comment>
<evidence type="ECO:0000256" key="4">
    <source>
        <dbReference type="ARBA" id="ARBA00022729"/>
    </source>
</evidence>
<evidence type="ECO:0000256" key="1">
    <source>
        <dbReference type="ARBA" id="ARBA00004196"/>
    </source>
</evidence>
<feature type="chain" id="PRO_5026658654" evidence="5">
    <location>
        <begin position="25"/>
        <end position="301"/>
    </location>
</feature>
<feature type="signal peptide" evidence="5">
    <location>
        <begin position="1"/>
        <end position="24"/>
    </location>
</feature>